<dbReference type="EMBL" id="JABAIA010000002">
    <property type="protein sequence ID" value="NLR66643.1"/>
    <property type="molecule type" value="Genomic_DNA"/>
</dbReference>
<keyword evidence="3" id="KW-1185">Reference proteome</keyword>
<protein>
    <submittedName>
        <fullName evidence="2">DUF1080 domain-containing protein</fullName>
    </submittedName>
</protein>
<gene>
    <name evidence="2" type="ORF">HGH92_20205</name>
</gene>
<dbReference type="InterPro" id="IPR010496">
    <property type="entry name" value="AL/BT2_dom"/>
</dbReference>
<dbReference type="Proteomes" id="UP000570474">
    <property type="component" value="Unassembled WGS sequence"/>
</dbReference>
<dbReference type="Gene3D" id="2.60.120.560">
    <property type="entry name" value="Exo-inulinase, domain 1"/>
    <property type="match status" value="1"/>
</dbReference>
<sequence>MKKLLTTLLLLSGLHSYAQKEIAPNKWLKLFNGKDLKDWDLKITGYDLNDNFGNTFRVKDGYLTVSYDKYDEFKERYGHIFYKKNFSAYLVVVEYRFTGDQVKGGPGWAFRNSGIMLHGQPAATMTKDQDFPISLENQLLGGNGKDPRSTANLCTPGTNVVMNGKLITDHCISSTSKTYHGDRWVHVEALVLRDSVIKHIVEGDTVIVYNKPQIGGGNVSHADPAVKQDGKLLTEGSISLQSESHPVQFRKVELFDLSPYINDPVKLNKIIHLLQQRNKSGK</sequence>
<organism evidence="2 3">
    <name type="scientific">Chitinophaga varians</name>
    <dbReference type="NCBI Taxonomy" id="2202339"/>
    <lineage>
        <taxon>Bacteria</taxon>
        <taxon>Pseudomonadati</taxon>
        <taxon>Bacteroidota</taxon>
        <taxon>Chitinophagia</taxon>
        <taxon>Chitinophagales</taxon>
        <taxon>Chitinophagaceae</taxon>
        <taxon>Chitinophaga</taxon>
    </lineage>
</organism>
<dbReference type="GO" id="GO:0016787">
    <property type="term" value="F:hydrolase activity"/>
    <property type="evidence" value="ECO:0007669"/>
    <property type="project" value="InterPro"/>
</dbReference>
<dbReference type="AlphaFoldDB" id="A0A847RU81"/>
<accession>A0A847RU81</accession>
<dbReference type="RefSeq" id="WP_168872559.1">
    <property type="nucleotide sequence ID" value="NZ_JABAIA010000002.1"/>
</dbReference>
<evidence type="ECO:0000259" key="1">
    <source>
        <dbReference type="Pfam" id="PF06439"/>
    </source>
</evidence>
<proteinExistence type="predicted"/>
<comment type="caution">
    <text evidence="2">The sequence shown here is derived from an EMBL/GenBank/DDBJ whole genome shotgun (WGS) entry which is preliminary data.</text>
</comment>
<feature type="domain" description="3-keto-alpha-glucoside-1,2-lyase/3-keto-2-hydroxy-glucal hydratase" evidence="1">
    <location>
        <begin position="26"/>
        <end position="254"/>
    </location>
</feature>
<dbReference type="Pfam" id="PF06439">
    <property type="entry name" value="3keto-disac_hyd"/>
    <property type="match status" value="1"/>
</dbReference>
<reference evidence="2 3" key="1">
    <citation type="submission" date="2020-04" db="EMBL/GenBank/DDBJ databases">
        <authorList>
            <person name="Yin C."/>
        </authorList>
    </citation>
    <scope>NUCLEOTIDE SEQUENCE [LARGE SCALE GENOMIC DNA]</scope>
    <source>
        <strain evidence="2 3">Ae27</strain>
    </source>
</reference>
<name>A0A847RU81_9BACT</name>
<evidence type="ECO:0000313" key="2">
    <source>
        <dbReference type="EMBL" id="NLR66643.1"/>
    </source>
</evidence>
<evidence type="ECO:0000313" key="3">
    <source>
        <dbReference type="Proteomes" id="UP000570474"/>
    </source>
</evidence>